<feature type="compositionally biased region" description="Basic and acidic residues" evidence="1">
    <location>
        <begin position="177"/>
        <end position="191"/>
    </location>
</feature>
<feature type="region of interest" description="Disordered" evidence="1">
    <location>
        <begin position="171"/>
        <end position="191"/>
    </location>
</feature>
<organism evidence="2 3">
    <name type="scientific">Hyphodiscus hymeniophilus</name>
    <dbReference type="NCBI Taxonomy" id="353542"/>
    <lineage>
        <taxon>Eukaryota</taxon>
        <taxon>Fungi</taxon>
        <taxon>Dikarya</taxon>
        <taxon>Ascomycota</taxon>
        <taxon>Pezizomycotina</taxon>
        <taxon>Leotiomycetes</taxon>
        <taxon>Helotiales</taxon>
        <taxon>Hyphodiscaceae</taxon>
        <taxon>Hyphodiscus</taxon>
    </lineage>
</organism>
<dbReference type="EMBL" id="VNKQ01000021">
    <property type="protein sequence ID" value="KAG0644965.1"/>
    <property type="molecule type" value="Genomic_DNA"/>
</dbReference>
<evidence type="ECO:0000256" key="1">
    <source>
        <dbReference type="SAM" id="MobiDB-lite"/>
    </source>
</evidence>
<feature type="region of interest" description="Disordered" evidence="1">
    <location>
        <begin position="303"/>
        <end position="340"/>
    </location>
</feature>
<dbReference type="AlphaFoldDB" id="A0A9P6SMB6"/>
<protein>
    <submittedName>
        <fullName evidence="2">Uncharacterized protein</fullName>
    </submittedName>
</protein>
<gene>
    <name evidence="2" type="ORF">D0Z07_9340</name>
</gene>
<dbReference type="OrthoDB" id="5422777at2759"/>
<reference evidence="2" key="1">
    <citation type="submission" date="2019-07" db="EMBL/GenBank/DDBJ databases">
        <title>Hyphodiscus hymeniophilus genome sequencing and assembly.</title>
        <authorList>
            <person name="Kramer G."/>
            <person name="Nodwell J."/>
        </authorList>
    </citation>
    <scope>NUCLEOTIDE SEQUENCE</scope>
    <source>
        <strain evidence="2">ATCC 34498</strain>
    </source>
</reference>
<proteinExistence type="predicted"/>
<feature type="region of interest" description="Disordered" evidence="1">
    <location>
        <begin position="89"/>
        <end position="108"/>
    </location>
</feature>
<dbReference type="Proteomes" id="UP000785200">
    <property type="component" value="Unassembled WGS sequence"/>
</dbReference>
<accession>A0A9P6SMB6</accession>
<sequence>MGGATIDVLLERAWQRSVKELGFILRLKPVCQDGKWPENGHFGATRLEEPAMEELQAWVEIHLKEGLEIHDVPGGLGAIPSHYWKYPESTVRESEEEESEGDSNLSVPSSSLFDLETSKLIGPSPFDFGVQIRSLLLESKRKCRAKMASTPDSTQPSMSVSNLPLIRGRKRRSTIGPRDESAPRKKIDISDKDGHISPVVKDFKLIAGTPSPGQTSGNSHLPRDPNLEDNDGIKELFSRLKLARQKRELRLIDEKKRVKLESCPSCSAWISEENKDQCRCMGPNVTSAGRPAVSIGFRATLIDDPSRKPVKDRKRRRTEEESDQEKPAADDAFSPSNENREVKDMYTNAPASNISKLPEPFRTAVQNGRLCKWEKGQNGLETTGCLATLFPKDNTQDVSFTIWCGNKDGYRLNDFFGLRATSS</sequence>
<comment type="caution">
    <text evidence="2">The sequence shown here is derived from an EMBL/GenBank/DDBJ whole genome shotgun (WGS) entry which is preliminary data.</text>
</comment>
<evidence type="ECO:0000313" key="3">
    <source>
        <dbReference type="Proteomes" id="UP000785200"/>
    </source>
</evidence>
<keyword evidence="3" id="KW-1185">Reference proteome</keyword>
<name>A0A9P6SMB6_9HELO</name>
<evidence type="ECO:0000313" key="2">
    <source>
        <dbReference type="EMBL" id="KAG0644965.1"/>
    </source>
</evidence>